<evidence type="ECO:0000256" key="1">
    <source>
        <dbReference type="SAM" id="MobiDB-lite"/>
    </source>
</evidence>
<proteinExistence type="predicted"/>
<feature type="region of interest" description="Disordered" evidence="1">
    <location>
        <begin position="74"/>
        <end position="100"/>
    </location>
</feature>
<dbReference type="EMBL" id="LR798393">
    <property type="protein sequence ID" value="CAB5228611.1"/>
    <property type="molecule type" value="Genomic_DNA"/>
</dbReference>
<dbReference type="EMBL" id="LR797403">
    <property type="protein sequence ID" value="CAB4214116.1"/>
    <property type="molecule type" value="Genomic_DNA"/>
</dbReference>
<evidence type="ECO:0000313" key="4">
    <source>
        <dbReference type="EMBL" id="CAB4214116.1"/>
    </source>
</evidence>
<name>A0A6J7XCR3_9CAUD</name>
<gene>
    <name evidence="3" type="ORF">UFOVP1099_11</name>
    <name evidence="4" type="ORF">UFOVP1460_16</name>
    <name evidence="5" type="ORF">UFOVP1548_13</name>
    <name evidence="2" type="ORF">UFOVP582_43</name>
</gene>
<dbReference type="EMBL" id="LR797057">
    <property type="protein sequence ID" value="CAB4183821.1"/>
    <property type="molecule type" value="Genomic_DNA"/>
</dbReference>
<sequence length="189" mass="21134">MKSQNEIPTPAQLEEIAKQLHGHGLDPESIKGVLAGLIKDAGEVGSKVVNKVEDVAGEVKNLFVKEPKSVKPTLVAEGKSLPKGEKPDWHDVMHNTEDTTGQVNDVKYSDVMSKEEFDMMNSKDVKTFKNRAIHQYNTQKLTDNAREVRNAERLANKEKHAMTRTPEARASAAAKRKEYLDMLKKKGQK</sequence>
<reference evidence="5" key="1">
    <citation type="submission" date="2020-05" db="EMBL/GenBank/DDBJ databases">
        <authorList>
            <person name="Chiriac C."/>
            <person name="Salcher M."/>
            <person name="Ghai R."/>
            <person name="Kavagutti S V."/>
        </authorList>
    </citation>
    <scope>NUCLEOTIDE SEQUENCE</scope>
</reference>
<protein>
    <submittedName>
        <fullName evidence="5">Uncharacterized protein</fullName>
    </submittedName>
</protein>
<evidence type="ECO:0000313" key="5">
    <source>
        <dbReference type="EMBL" id="CAB5228611.1"/>
    </source>
</evidence>
<evidence type="ECO:0000313" key="3">
    <source>
        <dbReference type="EMBL" id="CAB4183821.1"/>
    </source>
</evidence>
<evidence type="ECO:0000313" key="2">
    <source>
        <dbReference type="EMBL" id="CAB4151954.1"/>
    </source>
</evidence>
<accession>A0A6J7XCR3</accession>
<dbReference type="EMBL" id="LR796571">
    <property type="protein sequence ID" value="CAB4151954.1"/>
    <property type="molecule type" value="Genomic_DNA"/>
</dbReference>
<feature type="compositionally biased region" description="Basic and acidic residues" evidence="1">
    <location>
        <begin position="80"/>
        <end position="97"/>
    </location>
</feature>
<feature type="region of interest" description="Disordered" evidence="1">
    <location>
        <begin position="155"/>
        <end position="174"/>
    </location>
</feature>
<organism evidence="5">
    <name type="scientific">uncultured Caudovirales phage</name>
    <dbReference type="NCBI Taxonomy" id="2100421"/>
    <lineage>
        <taxon>Viruses</taxon>
        <taxon>Duplodnaviria</taxon>
        <taxon>Heunggongvirae</taxon>
        <taxon>Uroviricota</taxon>
        <taxon>Caudoviricetes</taxon>
        <taxon>Peduoviridae</taxon>
        <taxon>Maltschvirus</taxon>
        <taxon>Maltschvirus maltsch</taxon>
    </lineage>
</organism>